<dbReference type="PANTHER" id="PTHR10093">
    <property type="entry name" value="IRON-SULFUR CLUSTER ASSEMBLY ENZYME NIFU HOMOLOG"/>
    <property type="match status" value="1"/>
</dbReference>
<accession>A0A0R1MG93</accession>
<dbReference type="GO" id="GO:0005506">
    <property type="term" value="F:iron ion binding"/>
    <property type="evidence" value="ECO:0007669"/>
    <property type="project" value="InterPro"/>
</dbReference>
<dbReference type="GO" id="GO:0016226">
    <property type="term" value="P:iron-sulfur cluster assembly"/>
    <property type="evidence" value="ECO:0007669"/>
    <property type="project" value="InterPro"/>
</dbReference>
<dbReference type="Pfam" id="PF01592">
    <property type="entry name" value="NifU_N"/>
    <property type="match status" value="1"/>
</dbReference>
<name>A0A0R1MG93_9LACO</name>
<evidence type="ECO:0000313" key="3">
    <source>
        <dbReference type="Proteomes" id="UP000051686"/>
    </source>
</evidence>
<dbReference type="Proteomes" id="UP000051686">
    <property type="component" value="Unassembled WGS sequence"/>
</dbReference>
<dbReference type="SUPFAM" id="SSF82649">
    <property type="entry name" value="SufE/NifU"/>
    <property type="match status" value="1"/>
</dbReference>
<gene>
    <name evidence="2" type="ORF">FD46_GL001297</name>
</gene>
<comment type="caution">
    <text evidence="2">The sequence shown here is derived from an EMBL/GenBank/DDBJ whole genome shotgun (WGS) entry which is preliminary data.</text>
</comment>
<dbReference type="STRING" id="1423777.FD46_GL001297"/>
<dbReference type="Gene3D" id="3.90.1010.10">
    <property type="match status" value="1"/>
</dbReference>
<dbReference type="GO" id="GO:0051536">
    <property type="term" value="F:iron-sulfur cluster binding"/>
    <property type="evidence" value="ECO:0007669"/>
    <property type="project" value="InterPro"/>
</dbReference>
<evidence type="ECO:0000259" key="1">
    <source>
        <dbReference type="Pfam" id="PF01592"/>
    </source>
</evidence>
<dbReference type="EMBL" id="AZEH01000039">
    <property type="protein sequence ID" value="KRL04178.1"/>
    <property type="molecule type" value="Genomic_DNA"/>
</dbReference>
<dbReference type="AlphaFoldDB" id="A0A0R1MG93"/>
<keyword evidence="3" id="KW-1185">Reference proteome</keyword>
<dbReference type="PATRIC" id="fig|1423777.3.peg.1342"/>
<protein>
    <recommendedName>
        <fullName evidence="1">NIF system FeS cluster assembly NifU N-terminal domain-containing protein</fullName>
    </recommendedName>
</protein>
<dbReference type="CDD" id="cd06664">
    <property type="entry name" value="IscU_like"/>
    <property type="match status" value="1"/>
</dbReference>
<feature type="domain" description="NIF system FeS cluster assembly NifU N-terminal" evidence="1">
    <location>
        <begin position="2"/>
        <end position="117"/>
    </location>
</feature>
<dbReference type="InterPro" id="IPR002871">
    <property type="entry name" value="NIF_FeS_clus_asmbl_NifU_N"/>
</dbReference>
<reference evidence="2 3" key="1">
    <citation type="journal article" date="2015" name="Genome Announc.">
        <title>Expanding the biotechnology potential of lactobacilli through comparative genomics of 213 strains and associated genera.</title>
        <authorList>
            <person name="Sun Z."/>
            <person name="Harris H.M."/>
            <person name="McCann A."/>
            <person name="Guo C."/>
            <person name="Argimon S."/>
            <person name="Zhang W."/>
            <person name="Yang X."/>
            <person name="Jeffery I.B."/>
            <person name="Cooney J.C."/>
            <person name="Kagawa T.F."/>
            <person name="Liu W."/>
            <person name="Song Y."/>
            <person name="Salvetti E."/>
            <person name="Wrobel A."/>
            <person name="Rasinkangas P."/>
            <person name="Parkhill J."/>
            <person name="Rea M.C."/>
            <person name="O'Sullivan O."/>
            <person name="Ritari J."/>
            <person name="Douillard F.P."/>
            <person name="Paul Ross R."/>
            <person name="Yang R."/>
            <person name="Briner A.E."/>
            <person name="Felis G.E."/>
            <person name="de Vos W.M."/>
            <person name="Barrangou R."/>
            <person name="Klaenhammer T.R."/>
            <person name="Caufield P.W."/>
            <person name="Cui Y."/>
            <person name="Zhang H."/>
            <person name="O'Toole P.W."/>
        </authorList>
    </citation>
    <scope>NUCLEOTIDE SEQUENCE [LARGE SCALE GENOMIC DNA]</scope>
    <source>
        <strain evidence="2 3">DSM 19972</strain>
    </source>
</reference>
<evidence type="ECO:0000313" key="2">
    <source>
        <dbReference type="EMBL" id="KRL04178.1"/>
    </source>
</evidence>
<sequence length="136" mass="14993">MILDHAAHPRHYGTLKDSKEQLELHNPTCGDILKLEVILKDNWIDEIAFSGSGCTISQASASIMTVEVLHKTPVQVEKMVTAFSELVTGEKTTGVQELLGDAMIFEGIAQFPARIKCATLAWKAIYQILQKAGRLE</sequence>
<proteinExistence type="predicted"/>
<organism evidence="2 3">
    <name type="scientific">Liquorilactobacillus oeni DSM 19972</name>
    <dbReference type="NCBI Taxonomy" id="1423777"/>
    <lineage>
        <taxon>Bacteria</taxon>
        <taxon>Bacillati</taxon>
        <taxon>Bacillota</taxon>
        <taxon>Bacilli</taxon>
        <taxon>Lactobacillales</taxon>
        <taxon>Lactobacillaceae</taxon>
        <taxon>Liquorilactobacillus</taxon>
    </lineage>
</organism>
<dbReference type="NCBIfam" id="TIGR01994">
    <property type="entry name" value="SUF_scaf_2"/>
    <property type="match status" value="1"/>
</dbReference>